<dbReference type="InterPro" id="IPR006694">
    <property type="entry name" value="Fatty_acid_hydroxylase"/>
</dbReference>
<dbReference type="InterPro" id="IPR050307">
    <property type="entry name" value="Sterol_Desaturase_Related"/>
</dbReference>
<evidence type="ECO:0000313" key="8">
    <source>
        <dbReference type="Proteomes" id="UP000638981"/>
    </source>
</evidence>
<sequence length="381" mass="43400">MVRQIRQKLRAELQSPRAERQFGTGWIAGTLGLASAIAGLALVISLKFPGQLSTPELQAVLLMGWFRFVIIGLLVLAFGLATLSLALRPNRVLGLTTVAVALTASLIGVVFPETSGFANGGVFFGLDFFILNLVFLGFIFIPLERLFPHRPDQTVFRTEWREDLFYYLVSSMMVQVLSYMTLAPSGLIRSTTDLSSVQSFLGSQPLWLQIIEIMILTDFVQYWLHRAFHRIPALWRFHAVHHSAETMDWIAGARMHFFEVIILRAVTATPMFVLGFSEAALHAYILIVYVYSSVLHSNLRGEPSWLGRFLATPRFHHWHHGIEREAIDVNFSIHFPLLDRLFGTYHLPQDKWPSGYGIKGNPVPKGYWSQFLYPLRRDKRR</sequence>
<dbReference type="AlphaFoldDB" id="A0A918TK17"/>
<reference evidence="7" key="2">
    <citation type="submission" date="2020-09" db="EMBL/GenBank/DDBJ databases">
        <authorList>
            <person name="Sun Q."/>
            <person name="Kim S."/>
        </authorList>
    </citation>
    <scope>NUCLEOTIDE SEQUENCE</scope>
    <source>
        <strain evidence="7">KCTC 23310</strain>
    </source>
</reference>
<feature type="transmembrane region" description="Helical" evidence="5">
    <location>
        <begin position="64"/>
        <end position="85"/>
    </location>
</feature>
<comment type="subcellular location">
    <subcellularLocation>
        <location evidence="1">Membrane</location>
    </subcellularLocation>
</comment>
<feature type="transmembrane region" description="Helical" evidence="5">
    <location>
        <begin position="21"/>
        <end position="44"/>
    </location>
</feature>
<evidence type="ECO:0000256" key="3">
    <source>
        <dbReference type="ARBA" id="ARBA00022989"/>
    </source>
</evidence>
<dbReference type="EMBL" id="BMYJ01000002">
    <property type="protein sequence ID" value="GHC48452.1"/>
    <property type="molecule type" value="Genomic_DNA"/>
</dbReference>
<dbReference type="GO" id="GO:0016020">
    <property type="term" value="C:membrane"/>
    <property type="evidence" value="ECO:0007669"/>
    <property type="project" value="UniProtKB-SubCell"/>
</dbReference>
<comment type="caution">
    <text evidence="7">The sequence shown here is derived from an EMBL/GenBank/DDBJ whole genome shotgun (WGS) entry which is preliminary data.</text>
</comment>
<feature type="domain" description="Fatty acid hydroxylase" evidence="6">
    <location>
        <begin position="213"/>
        <end position="344"/>
    </location>
</feature>
<keyword evidence="2 5" id="KW-0812">Transmembrane</keyword>
<dbReference type="PANTHER" id="PTHR11863">
    <property type="entry name" value="STEROL DESATURASE"/>
    <property type="match status" value="1"/>
</dbReference>
<evidence type="ECO:0000256" key="4">
    <source>
        <dbReference type="ARBA" id="ARBA00023136"/>
    </source>
</evidence>
<feature type="transmembrane region" description="Helical" evidence="5">
    <location>
        <begin position="123"/>
        <end position="143"/>
    </location>
</feature>
<proteinExistence type="predicted"/>
<reference evidence="7" key="1">
    <citation type="journal article" date="2014" name="Int. J. Syst. Evol. Microbiol.">
        <title>Complete genome sequence of Corynebacterium casei LMG S-19264T (=DSM 44701T), isolated from a smear-ripened cheese.</title>
        <authorList>
            <consortium name="US DOE Joint Genome Institute (JGI-PGF)"/>
            <person name="Walter F."/>
            <person name="Albersmeier A."/>
            <person name="Kalinowski J."/>
            <person name="Ruckert C."/>
        </authorList>
    </citation>
    <scope>NUCLEOTIDE SEQUENCE</scope>
    <source>
        <strain evidence="7">KCTC 23310</strain>
    </source>
</reference>
<dbReference type="RefSeq" id="WP_189410338.1">
    <property type="nucleotide sequence ID" value="NZ_BMYJ01000002.1"/>
</dbReference>
<dbReference type="GO" id="GO:0005506">
    <property type="term" value="F:iron ion binding"/>
    <property type="evidence" value="ECO:0007669"/>
    <property type="project" value="InterPro"/>
</dbReference>
<protein>
    <submittedName>
        <fullName evidence="7">Sterol desaturase</fullName>
    </submittedName>
</protein>
<keyword evidence="3 5" id="KW-1133">Transmembrane helix</keyword>
<dbReference type="GO" id="GO:0016491">
    <property type="term" value="F:oxidoreductase activity"/>
    <property type="evidence" value="ECO:0007669"/>
    <property type="project" value="InterPro"/>
</dbReference>
<evidence type="ECO:0000313" key="7">
    <source>
        <dbReference type="EMBL" id="GHC48452.1"/>
    </source>
</evidence>
<organism evidence="7 8">
    <name type="scientific">Neogemmobacter tilapiae</name>
    <dbReference type="NCBI Taxonomy" id="875041"/>
    <lineage>
        <taxon>Bacteria</taxon>
        <taxon>Pseudomonadati</taxon>
        <taxon>Pseudomonadota</taxon>
        <taxon>Alphaproteobacteria</taxon>
        <taxon>Rhodobacterales</taxon>
        <taxon>Paracoccaceae</taxon>
        <taxon>Neogemmobacter</taxon>
    </lineage>
</organism>
<dbReference type="GO" id="GO:0008610">
    <property type="term" value="P:lipid biosynthetic process"/>
    <property type="evidence" value="ECO:0007669"/>
    <property type="project" value="InterPro"/>
</dbReference>
<evidence type="ECO:0000256" key="5">
    <source>
        <dbReference type="SAM" id="Phobius"/>
    </source>
</evidence>
<feature type="transmembrane region" description="Helical" evidence="5">
    <location>
        <begin position="92"/>
        <end position="111"/>
    </location>
</feature>
<evidence type="ECO:0000259" key="6">
    <source>
        <dbReference type="Pfam" id="PF04116"/>
    </source>
</evidence>
<keyword evidence="4 5" id="KW-0472">Membrane</keyword>
<evidence type="ECO:0000256" key="1">
    <source>
        <dbReference type="ARBA" id="ARBA00004370"/>
    </source>
</evidence>
<dbReference type="Pfam" id="PF04116">
    <property type="entry name" value="FA_hydroxylase"/>
    <property type="match status" value="1"/>
</dbReference>
<accession>A0A918TK17</accession>
<name>A0A918TK17_9RHOB</name>
<keyword evidence="8" id="KW-1185">Reference proteome</keyword>
<gene>
    <name evidence="7" type="ORF">GCM10007315_08080</name>
</gene>
<feature type="transmembrane region" description="Helical" evidence="5">
    <location>
        <begin position="164"/>
        <end position="186"/>
    </location>
</feature>
<evidence type="ECO:0000256" key="2">
    <source>
        <dbReference type="ARBA" id="ARBA00022692"/>
    </source>
</evidence>
<dbReference type="Proteomes" id="UP000638981">
    <property type="component" value="Unassembled WGS sequence"/>
</dbReference>